<feature type="binding site" evidence="9">
    <location>
        <position position="84"/>
    </location>
    <ligand>
        <name>anthranilate</name>
        <dbReference type="ChEBI" id="CHEBI:16567"/>
        <label>1</label>
    </ligand>
</feature>
<evidence type="ECO:0000313" key="13">
    <source>
        <dbReference type="Proteomes" id="UP000632740"/>
    </source>
</evidence>
<dbReference type="GO" id="GO:0000162">
    <property type="term" value="P:L-tryptophan biosynthetic process"/>
    <property type="evidence" value="ECO:0007669"/>
    <property type="project" value="UniProtKB-UniRule"/>
</dbReference>
<dbReference type="InterPro" id="IPR000312">
    <property type="entry name" value="Glycosyl_Trfase_fam3"/>
</dbReference>
<evidence type="ECO:0000256" key="6">
    <source>
        <dbReference type="ARBA" id="ARBA00023141"/>
    </source>
</evidence>
<dbReference type="InterPro" id="IPR036320">
    <property type="entry name" value="Glycosyl_Trfase_fam3_N_dom_sf"/>
</dbReference>
<gene>
    <name evidence="12" type="primary">trpD1</name>
    <name evidence="9" type="synonym">trpD</name>
    <name evidence="12" type="ORF">Cch01nite_12710</name>
</gene>
<dbReference type="PANTHER" id="PTHR43285:SF2">
    <property type="entry name" value="ANTHRANILATE PHOSPHORIBOSYLTRANSFERASE"/>
    <property type="match status" value="1"/>
</dbReference>
<dbReference type="GO" id="GO:0000287">
    <property type="term" value="F:magnesium ion binding"/>
    <property type="evidence" value="ECO:0007669"/>
    <property type="project" value="UniProtKB-UniRule"/>
</dbReference>
<dbReference type="SUPFAM" id="SSF47648">
    <property type="entry name" value="Nucleoside phosphorylase/phosphoribosyltransferase N-terminal domain"/>
    <property type="match status" value="1"/>
</dbReference>
<feature type="binding site" evidence="9">
    <location>
        <position position="170"/>
    </location>
    <ligand>
        <name>anthranilate</name>
        <dbReference type="ChEBI" id="CHEBI:16567"/>
        <label>2</label>
    </ligand>
</feature>
<keyword evidence="6 9" id="KW-0057">Aromatic amino acid biosynthesis</keyword>
<comment type="subunit">
    <text evidence="9">Homodimer.</text>
</comment>
<evidence type="ECO:0000256" key="2">
    <source>
        <dbReference type="ARBA" id="ARBA00022605"/>
    </source>
</evidence>
<dbReference type="Gene3D" id="3.40.1030.10">
    <property type="entry name" value="Nucleoside phosphorylase/phosphoribosyltransferase catalytic domain"/>
    <property type="match status" value="1"/>
</dbReference>
<accession>A0A919NZQ3</accession>
<dbReference type="FunFam" id="3.40.1030.10:FF:000002">
    <property type="entry name" value="Anthranilate phosphoribosyltransferase"/>
    <property type="match status" value="1"/>
</dbReference>
<keyword evidence="5 9" id="KW-0822">Tryptophan biosynthesis</keyword>
<evidence type="ECO:0000256" key="5">
    <source>
        <dbReference type="ARBA" id="ARBA00022822"/>
    </source>
</evidence>
<dbReference type="InterPro" id="IPR017459">
    <property type="entry name" value="Glycosyl_Trfase_fam3_N_dom"/>
</dbReference>
<evidence type="ECO:0000256" key="4">
    <source>
        <dbReference type="ARBA" id="ARBA00022679"/>
    </source>
</evidence>
<sequence length="348" mass="36175">MSAATTWSDLLTALVARQDLTAEQTSWAMDEIMRGEATPIRVAGFLVALRAKGETVDELTGLADAMLSHAVRISVPGRTVDIVGTGGDRAHTVNISTMSALVVAGAGLRVVKHGNRAASSSSGSADVLEQLGIRLDHPPERVAALADEVGITFCYAQVFHPSMRHAAAARAGLGIGTVFNFLGPLTNPAQPQSGAIGVADRRMAPLLAGVFAGRGTAALVFRGEDGLDEIAPTGPTRIWEVRAGEVREHVVDWTAELGVGHIDLAELRGADAAYNADVARRLLDGEHGAVRETVVLNAAAAIVADASLPGLTEGTLPDRLRVAADLARQSLDTGAAADVLARWQKASA</sequence>
<dbReference type="InterPro" id="IPR005940">
    <property type="entry name" value="Anthranilate_Pribosyl_Tfrase"/>
</dbReference>
<feature type="binding site" evidence="9">
    <location>
        <position position="96"/>
    </location>
    <ligand>
        <name>Mg(2+)</name>
        <dbReference type="ChEBI" id="CHEBI:18420"/>
        <label>1</label>
    </ligand>
</feature>
<comment type="similarity">
    <text evidence="8">In the C-terminal section; belongs to the anthranilate phosphoribosyltransferase family.</text>
</comment>
<evidence type="ECO:0000256" key="9">
    <source>
        <dbReference type="HAMAP-Rule" id="MF_00211"/>
    </source>
</evidence>
<comment type="function">
    <text evidence="9">Catalyzes the transfer of the phosphoribosyl group of 5-phosphorylribose-1-pyrophosphate (PRPP) to anthranilate to yield N-(5'-phosphoribosyl)-anthranilate (PRA).</text>
</comment>
<comment type="caution">
    <text evidence="12">The sequence shown here is derived from an EMBL/GenBank/DDBJ whole genome shotgun (WGS) entry which is preliminary data.</text>
</comment>
<dbReference type="PANTHER" id="PTHR43285">
    <property type="entry name" value="ANTHRANILATE PHOSPHORIBOSYLTRANSFERASE"/>
    <property type="match status" value="1"/>
</dbReference>
<dbReference type="SUPFAM" id="SSF52418">
    <property type="entry name" value="Nucleoside phosphorylase/phosphoribosyltransferase catalytic domain"/>
    <property type="match status" value="1"/>
</dbReference>
<dbReference type="Pfam" id="PF00591">
    <property type="entry name" value="Glycos_transf_3"/>
    <property type="match status" value="1"/>
</dbReference>
<feature type="binding site" evidence="9">
    <location>
        <begin position="112"/>
        <end position="120"/>
    </location>
    <ligand>
        <name>5-phospho-alpha-D-ribose 1-diphosphate</name>
        <dbReference type="ChEBI" id="CHEBI:58017"/>
    </ligand>
</feature>
<feature type="domain" description="Glycosyl transferase family 3 N-terminal" evidence="11">
    <location>
        <begin position="9"/>
        <end position="70"/>
    </location>
</feature>
<feature type="binding site" evidence="9">
    <location>
        <position position="84"/>
    </location>
    <ligand>
        <name>5-phospho-alpha-D-ribose 1-diphosphate</name>
        <dbReference type="ChEBI" id="CHEBI:58017"/>
    </ligand>
</feature>
<evidence type="ECO:0000256" key="3">
    <source>
        <dbReference type="ARBA" id="ARBA00022676"/>
    </source>
</evidence>
<dbReference type="InterPro" id="IPR035902">
    <property type="entry name" value="Nuc_phospho_transferase"/>
</dbReference>
<comment type="cofactor">
    <cofactor evidence="9">
        <name>Mg(2+)</name>
        <dbReference type="ChEBI" id="CHEBI:18420"/>
    </cofactor>
    <text evidence="9">Binds 2 magnesium ions per monomer.</text>
</comment>
<feature type="binding site" evidence="9">
    <location>
        <begin position="94"/>
        <end position="97"/>
    </location>
    <ligand>
        <name>5-phospho-alpha-D-ribose 1-diphosphate</name>
        <dbReference type="ChEBI" id="CHEBI:58017"/>
    </ligand>
</feature>
<dbReference type="Proteomes" id="UP000632740">
    <property type="component" value="Unassembled WGS sequence"/>
</dbReference>
<dbReference type="HAMAP" id="MF_00211">
    <property type="entry name" value="TrpD"/>
    <property type="match status" value="1"/>
</dbReference>
<feature type="binding site" evidence="9">
    <location>
        <position position="124"/>
    </location>
    <ligand>
        <name>5-phospho-alpha-D-ribose 1-diphosphate</name>
        <dbReference type="ChEBI" id="CHEBI:58017"/>
    </ligand>
</feature>
<evidence type="ECO:0000313" key="12">
    <source>
        <dbReference type="EMBL" id="GIG20547.1"/>
    </source>
</evidence>
<evidence type="ECO:0000259" key="11">
    <source>
        <dbReference type="Pfam" id="PF02885"/>
    </source>
</evidence>
<comment type="caution">
    <text evidence="9">Lacks conserved residue(s) required for the propagation of feature annotation.</text>
</comment>
<evidence type="ECO:0000259" key="10">
    <source>
        <dbReference type="Pfam" id="PF00591"/>
    </source>
</evidence>
<feature type="domain" description="Glycosyl transferase family 3" evidence="10">
    <location>
        <begin position="78"/>
        <end position="336"/>
    </location>
</feature>
<dbReference type="GO" id="GO:0005829">
    <property type="term" value="C:cytosol"/>
    <property type="evidence" value="ECO:0007669"/>
    <property type="project" value="TreeGrafter"/>
</dbReference>
<feature type="binding site" evidence="9">
    <location>
        <position position="229"/>
    </location>
    <ligand>
        <name>Mg(2+)</name>
        <dbReference type="ChEBI" id="CHEBI:18420"/>
        <label>1</label>
    </ligand>
</feature>
<dbReference type="EMBL" id="BONK01000003">
    <property type="protein sequence ID" value="GIG20547.1"/>
    <property type="molecule type" value="Genomic_DNA"/>
</dbReference>
<evidence type="ECO:0000256" key="7">
    <source>
        <dbReference type="ARBA" id="ARBA00052328"/>
    </source>
</evidence>
<keyword evidence="9" id="KW-0460">Magnesium</keyword>
<dbReference type="NCBIfam" id="TIGR01245">
    <property type="entry name" value="trpD"/>
    <property type="match status" value="1"/>
</dbReference>
<proteinExistence type="inferred from homology"/>
<dbReference type="Pfam" id="PF02885">
    <property type="entry name" value="Glycos_trans_3N"/>
    <property type="match status" value="1"/>
</dbReference>
<reference evidence="12" key="1">
    <citation type="submission" date="2021-01" db="EMBL/GenBank/DDBJ databases">
        <title>Whole genome shotgun sequence of Cellulomonas chitinilytica NBRC 110799.</title>
        <authorList>
            <person name="Komaki H."/>
            <person name="Tamura T."/>
        </authorList>
    </citation>
    <scope>NUCLEOTIDE SEQUENCE</scope>
    <source>
        <strain evidence="12">NBRC 110799</strain>
    </source>
</reference>
<comment type="catalytic activity">
    <reaction evidence="7 9">
        <text>N-(5-phospho-beta-D-ribosyl)anthranilate + diphosphate = 5-phospho-alpha-D-ribose 1-diphosphate + anthranilate</text>
        <dbReference type="Rhea" id="RHEA:11768"/>
        <dbReference type="ChEBI" id="CHEBI:16567"/>
        <dbReference type="ChEBI" id="CHEBI:18277"/>
        <dbReference type="ChEBI" id="CHEBI:33019"/>
        <dbReference type="ChEBI" id="CHEBI:58017"/>
        <dbReference type="EC" id="2.4.2.18"/>
    </reaction>
</comment>
<comment type="pathway">
    <text evidence="1 9">Amino-acid biosynthesis; L-tryptophan biosynthesis; L-tryptophan from chorismate: step 2/5.</text>
</comment>
<dbReference type="RefSeq" id="WP_203750046.1">
    <property type="nucleotide sequence ID" value="NZ_BONK01000003.1"/>
</dbReference>
<feature type="binding site" evidence="9">
    <location>
        <position position="229"/>
    </location>
    <ligand>
        <name>Mg(2+)</name>
        <dbReference type="ChEBI" id="CHEBI:18420"/>
        <label>2</label>
    </ligand>
</feature>
<feature type="binding site" evidence="9">
    <location>
        <begin position="87"/>
        <end position="88"/>
    </location>
    <ligand>
        <name>5-phospho-alpha-D-ribose 1-diphosphate</name>
        <dbReference type="ChEBI" id="CHEBI:58017"/>
    </ligand>
</feature>
<keyword evidence="3 9" id="KW-0328">Glycosyltransferase</keyword>
<keyword evidence="4 9" id="KW-0808">Transferase</keyword>
<keyword evidence="9" id="KW-0479">Metal-binding</keyword>
<keyword evidence="2 9" id="KW-0028">Amino-acid biosynthesis</keyword>
<feature type="binding site" evidence="9">
    <location>
        <position position="92"/>
    </location>
    <ligand>
        <name>5-phospho-alpha-D-ribose 1-diphosphate</name>
        <dbReference type="ChEBI" id="CHEBI:58017"/>
    </ligand>
</feature>
<dbReference type="GO" id="GO:0004048">
    <property type="term" value="F:anthranilate phosphoribosyltransferase activity"/>
    <property type="evidence" value="ECO:0007669"/>
    <property type="project" value="UniProtKB-UniRule"/>
</dbReference>
<comment type="similarity">
    <text evidence="9">Belongs to the anthranilate phosphoribosyltransferase family.</text>
</comment>
<protein>
    <recommendedName>
        <fullName evidence="9">Anthranilate phosphoribosyltransferase</fullName>
        <ecNumber evidence="9">2.4.2.18</ecNumber>
    </recommendedName>
</protein>
<feature type="binding site" evidence="9">
    <location>
        <position position="228"/>
    </location>
    <ligand>
        <name>Mg(2+)</name>
        <dbReference type="ChEBI" id="CHEBI:18420"/>
        <label>2</label>
    </ligand>
</feature>
<dbReference type="Gene3D" id="1.20.970.10">
    <property type="entry name" value="Transferase, Pyrimidine Nucleoside Phosphorylase, Chain C"/>
    <property type="match status" value="1"/>
</dbReference>
<evidence type="ECO:0000256" key="8">
    <source>
        <dbReference type="ARBA" id="ARBA00061188"/>
    </source>
</evidence>
<keyword evidence="13" id="KW-1185">Reference proteome</keyword>
<dbReference type="EC" id="2.4.2.18" evidence="9"/>
<feature type="binding site" evidence="9">
    <location>
        <position position="115"/>
    </location>
    <ligand>
        <name>anthranilate</name>
        <dbReference type="ChEBI" id="CHEBI:16567"/>
        <label>1</label>
    </ligand>
</feature>
<evidence type="ECO:0000256" key="1">
    <source>
        <dbReference type="ARBA" id="ARBA00004907"/>
    </source>
</evidence>
<organism evidence="12 13">
    <name type="scientific">Cellulomonas chitinilytica</name>
    <dbReference type="NCBI Taxonomy" id="398759"/>
    <lineage>
        <taxon>Bacteria</taxon>
        <taxon>Bacillati</taxon>
        <taxon>Actinomycetota</taxon>
        <taxon>Actinomycetes</taxon>
        <taxon>Micrococcales</taxon>
        <taxon>Cellulomonadaceae</taxon>
        <taxon>Cellulomonas</taxon>
    </lineage>
</organism>
<name>A0A919NZQ3_9CELL</name>
<dbReference type="AlphaFoldDB" id="A0A919NZQ3"/>